<sequence length="1646" mass="177775">MSDATGLEAGTYEVLRTRLVAAAGELAERAQALNTRRLEAFGGAELKLAGTSRIRTGESSVPRDIVAVGGSLLFGANGSGAAKGVLSLYGLEHGDGDGDGESNADAPRLRLEALGADAVPGLLDEPRFRHDLDELYRYYRDARLLRLRRLDATLLAVFQTGPAPADIRVLRWRIASDGTVSYLDAHGEREHVLPPAHDIAWTDTTREDHVPGRHPHIAIGGESGKPGEAFVATTGGTLTVKAENDTGTASGIYSEPVDDPLQSLADADIAHARAGALILLRIRPYNERDWRHLVVNTRTREVVRLDGIGQACLRLPDDQGVIFPGGYYLATGAVKIFDADTAGLEFERVIRSPNGEDVLYAFHARAEGRTLLLPYNLIREEVANPLTCHGYALFDDGTLVLLRAPADEPARVHPAQIWHTPYVTDTYAADRAAARSAGTGPLARVGNADLVRAVADCLSAARMVDEMIPAAPVYEAVAAACDRITGLHHWLADPGCGALHEPLAEVRTTVGQMLAEFEAVAALTAGATEALDEAAVRITSLLRRVRGEAQATADAWVQQLTGLRRAQGRLESLRELRYADAGRIDRLAAELEDGLADAARRAVEFLARDDAFTGYQQEAERLAAEAGAIGTTAEAAPVADRLAEQAEGLRVVTEVATGLDLGLELADATVRTAILERIGTVLAGVNRARATLAVRRAELLGQEGRAAFAAESALLGQAVTAALAAADTPEACEDQLALLLARTEDLEARFGEFDDFTAELAARRTEVHDAFAARKQSLLDERARRADRLADSATRVLDSVRRRLATLNTLDEVNTYFATDPMVIKIRRSADELRGLGDPVRAEELTGRVRAARQEAARTLRDRLDLYADDGGTIRLGRHRFAVTTQRAELVLTPHQRRMAFALTGTDYRSPVRDPRFEATRPYWDQHLPSETPEVCRAEYLAASLLTEAEQAGSLEALYEAAAEDRLLGLVRHAAEARHDEGYERGVHDHDATAVLGALLRLRADAGLLRYPAAARAAAQLFWAYGADEASRTAWSSRAASLAQARAAFGPAPAIDALGSEISRCVTAFLDTTGLAAEGTAQAGEYLFEELAATPYAFVTSATARTLTEKFRSATGGQGLDTALHALPDDIASLTARHQLAEAWLGSFLNASGEQAATDDLAEAVALSLCDGLPRRHCAAGLTTTVHGLLGEHPRVRGGALRVRLDEFLARTAAFRADRVPAFRAYQRLRADLTARERARLRLDDYRPAPMSTFVRNRLSDEVYLPLIGDSLARQIGAAGDAKRTDNSGLLLLISPPGYGKTTLVEYVADRLGLLLVTVNGPALGRAVTSLDPAEAPNVTARQEIEKINFALAAGNNVLLHLDDIQHASPELLQRFIPLCDAQRRIQAVQDGEPCTRDLRGKRFAVVMSGNPYTESGQRFRIPDMLANRADVWNLGDVLTGRDEVFALSFIENALTSNPVLAPLAARDRSDLELLIRRAGGDDSVRADRLAHPYPPAELDRILAVLGKLLHARRTVLAVNRAYIASAARSDASRTEPPFQLQGSYRNLNKLAERIVPVMNDAELQALVDDHYRAEAQTLASGAEANLLALAALRGTLTPVQATRWEEVKAAYIRTVRHDRGTDSARNLTDRRRSGADPARGPASAE</sequence>
<reference evidence="3 4" key="1">
    <citation type="submission" date="2019-04" db="EMBL/GenBank/DDBJ databases">
        <title>Streptomyces oryziradicis sp. nov., a novel actinomycete isolated from rhizosphere soil of rice (Oryza sativa L.).</title>
        <authorList>
            <person name="Li C."/>
        </authorList>
    </citation>
    <scope>NUCLEOTIDE SEQUENCE [LARGE SCALE GENOMIC DNA]</scope>
    <source>
        <strain evidence="3 4">NEAU-C40</strain>
    </source>
</reference>
<dbReference type="SUPFAM" id="SSF52540">
    <property type="entry name" value="P-loop containing nucleoside triphosphate hydrolases"/>
    <property type="match status" value="1"/>
</dbReference>
<organism evidence="3 4">
    <name type="scientific">Actinacidiphila oryziradicis</name>
    <dbReference type="NCBI Taxonomy" id="2571141"/>
    <lineage>
        <taxon>Bacteria</taxon>
        <taxon>Bacillati</taxon>
        <taxon>Actinomycetota</taxon>
        <taxon>Actinomycetes</taxon>
        <taxon>Kitasatosporales</taxon>
        <taxon>Streptomycetaceae</taxon>
        <taxon>Actinacidiphila</taxon>
    </lineage>
</organism>
<dbReference type="Proteomes" id="UP000305778">
    <property type="component" value="Unassembled WGS sequence"/>
</dbReference>
<proteinExistence type="predicted"/>
<dbReference type="Pfam" id="PF07728">
    <property type="entry name" value="AAA_5"/>
    <property type="match status" value="1"/>
</dbReference>
<dbReference type="SMART" id="SM00382">
    <property type="entry name" value="AAA"/>
    <property type="match status" value="1"/>
</dbReference>
<comment type="caution">
    <text evidence="3">The sequence shown here is derived from an EMBL/GenBank/DDBJ whole genome shotgun (WGS) entry which is preliminary data.</text>
</comment>
<dbReference type="GO" id="GO:0016887">
    <property type="term" value="F:ATP hydrolysis activity"/>
    <property type="evidence" value="ECO:0007669"/>
    <property type="project" value="InterPro"/>
</dbReference>
<name>A0A4V5MZ37_9ACTN</name>
<feature type="region of interest" description="Disordered" evidence="1">
    <location>
        <begin position="1621"/>
        <end position="1646"/>
    </location>
</feature>
<dbReference type="InterPro" id="IPR057224">
    <property type="entry name" value="DUF7902"/>
</dbReference>
<dbReference type="InterPro" id="IPR020958">
    <property type="entry name" value="DUF3686"/>
</dbReference>
<dbReference type="GO" id="GO:0005524">
    <property type="term" value="F:ATP binding"/>
    <property type="evidence" value="ECO:0007669"/>
    <property type="project" value="InterPro"/>
</dbReference>
<evidence type="ECO:0000313" key="3">
    <source>
        <dbReference type="EMBL" id="TKA06699.1"/>
    </source>
</evidence>
<dbReference type="EMBL" id="SUMC01000035">
    <property type="protein sequence ID" value="TKA06699.1"/>
    <property type="molecule type" value="Genomic_DNA"/>
</dbReference>
<feature type="compositionally biased region" description="Basic and acidic residues" evidence="1">
    <location>
        <begin position="1621"/>
        <end position="1635"/>
    </location>
</feature>
<dbReference type="InterPro" id="IPR003593">
    <property type="entry name" value="AAA+_ATPase"/>
</dbReference>
<dbReference type="RefSeq" id="WP_136727161.1">
    <property type="nucleotide sequence ID" value="NZ_SUMC01000035.1"/>
</dbReference>
<evidence type="ECO:0000256" key="1">
    <source>
        <dbReference type="SAM" id="MobiDB-lite"/>
    </source>
</evidence>
<accession>A0A4V5MZ37</accession>
<dbReference type="Gene3D" id="3.40.50.300">
    <property type="entry name" value="P-loop containing nucleotide triphosphate hydrolases"/>
    <property type="match status" value="1"/>
</dbReference>
<keyword evidence="4" id="KW-1185">Reference proteome</keyword>
<evidence type="ECO:0000313" key="4">
    <source>
        <dbReference type="Proteomes" id="UP000305778"/>
    </source>
</evidence>
<feature type="domain" description="AAA+ ATPase" evidence="2">
    <location>
        <begin position="1287"/>
        <end position="1480"/>
    </location>
</feature>
<protein>
    <submittedName>
        <fullName evidence="3">DNA repair ATPase</fullName>
    </submittedName>
</protein>
<dbReference type="InterPro" id="IPR011704">
    <property type="entry name" value="ATPase_dyneun-rel_AAA"/>
</dbReference>
<gene>
    <name evidence="3" type="ORF">FCI23_30445</name>
</gene>
<dbReference type="Pfam" id="PF12458">
    <property type="entry name" value="DUF3686"/>
    <property type="match status" value="1"/>
</dbReference>
<dbReference type="InterPro" id="IPR027417">
    <property type="entry name" value="P-loop_NTPase"/>
</dbReference>
<dbReference type="Pfam" id="PF25472">
    <property type="entry name" value="DUF7902"/>
    <property type="match status" value="1"/>
</dbReference>
<evidence type="ECO:0000259" key="2">
    <source>
        <dbReference type="SMART" id="SM00382"/>
    </source>
</evidence>
<dbReference type="OrthoDB" id="9814769at2"/>